<gene>
    <name evidence="1" type="ORF">NDU88_003658</name>
</gene>
<protein>
    <submittedName>
        <fullName evidence="1">Uncharacterized protein</fullName>
    </submittedName>
</protein>
<dbReference type="Proteomes" id="UP001066276">
    <property type="component" value="Chromosome 5"/>
</dbReference>
<dbReference type="EMBL" id="JANPWB010000009">
    <property type="protein sequence ID" value="KAJ1150871.1"/>
    <property type="molecule type" value="Genomic_DNA"/>
</dbReference>
<feature type="non-terminal residue" evidence="1">
    <location>
        <position position="1"/>
    </location>
</feature>
<organism evidence="1 2">
    <name type="scientific">Pleurodeles waltl</name>
    <name type="common">Iberian ribbed newt</name>
    <dbReference type="NCBI Taxonomy" id="8319"/>
    <lineage>
        <taxon>Eukaryota</taxon>
        <taxon>Metazoa</taxon>
        <taxon>Chordata</taxon>
        <taxon>Craniata</taxon>
        <taxon>Vertebrata</taxon>
        <taxon>Euteleostomi</taxon>
        <taxon>Amphibia</taxon>
        <taxon>Batrachia</taxon>
        <taxon>Caudata</taxon>
        <taxon>Salamandroidea</taxon>
        <taxon>Salamandridae</taxon>
        <taxon>Pleurodelinae</taxon>
        <taxon>Pleurodeles</taxon>
    </lineage>
</organism>
<reference evidence="1" key="1">
    <citation type="journal article" date="2022" name="bioRxiv">
        <title>Sequencing and chromosome-scale assembly of the giantPleurodeles waltlgenome.</title>
        <authorList>
            <person name="Brown T."/>
            <person name="Elewa A."/>
            <person name="Iarovenko S."/>
            <person name="Subramanian E."/>
            <person name="Araus A.J."/>
            <person name="Petzold A."/>
            <person name="Susuki M."/>
            <person name="Suzuki K.-i.T."/>
            <person name="Hayashi T."/>
            <person name="Toyoda A."/>
            <person name="Oliveira C."/>
            <person name="Osipova E."/>
            <person name="Leigh N.D."/>
            <person name="Simon A."/>
            <person name="Yun M.H."/>
        </authorList>
    </citation>
    <scope>NUCLEOTIDE SEQUENCE</scope>
    <source>
        <strain evidence="1">20211129_DDA</strain>
        <tissue evidence="1">Liver</tissue>
    </source>
</reference>
<evidence type="ECO:0000313" key="1">
    <source>
        <dbReference type="EMBL" id="KAJ1150871.1"/>
    </source>
</evidence>
<name>A0AAV7REI9_PLEWA</name>
<proteinExistence type="predicted"/>
<keyword evidence="2" id="KW-1185">Reference proteome</keyword>
<sequence length="66" mass="7628">RAKTGLCVPSILRRNLQGLDLELASCCLKSQEQQRLLSASTWSLWRDSYSALWCPSSSWDPERRSW</sequence>
<comment type="caution">
    <text evidence="1">The sequence shown here is derived from an EMBL/GenBank/DDBJ whole genome shotgun (WGS) entry which is preliminary data.</text>
</comment>
<feature type="non-terminal residue" evidence="1">
    <location>
        <position position="66"/>
    </location>
</feature>
<evidence type="ECO:0000313" key="2">
    <source>
        <dbReference type="Proteomes" id="UP001066276"/>
    </source>
</evidence>
<dbReference type="AlphaFoldDB" id="A0AAV7REI9"/>
<accession>A0AAV7REI9</accession>